<evidence type="ECO:0000313" key="3">
    <source>
        <dbReference type="Proteomes" id="UP001164459"/>
    </source>
</evidence>
<dbReference type="Proteomes" id="UP001164459">
    <property type="component" value="Chromosome"/>
</dbReference>
<sequence length="470" mass="52125">MNMFSCVRGGMNALCALSLIACSTDEPAIPSTGAASEPVDAPPAECSDAWLVAQEALASPDAVALGVRRCGEPTEEGQVRLVERLRAVGTHTLADWVLAALYDSSDPGGVSGLSAERRALRADIVYAHAGAVKSRDPRRSVDILRTYLRGERYERSHVGLLLEILVQRHETKEAVRECEYWAKSEHGLDCVLLLHDLMDSQSLADLGRSWDALVVAALARAPYIGRKEFEALVMTRPSLWDGLSRFWECNRLDRCLPWRCPWKTSIYRQGGVEARSGNQLYYALARTSGVSSEVRECAAKTAASWCITQLEALGECAAPEAVLLYFREHVLDPEGGTRGASWRRETVKEISDVVSDLRRLKNSYYLMPHGGPSWRSERTPEALFMIHYSLAAAFSAAPELQKPGSPYLVERFQTCRMRLFHKMLHGTEMACGDHPGATGRIVCTGKQQELRFFGTTISIARRCRVVDHEP</sequence>
<accession>A0ABY7GZP6</accession>
<name>A0ABY7GZP6_9BACT</name>
<proteinExistence type="predicted"/>
<reference evidence="2" key="1">
    <citation type="submission" date="2022-11" db="EMBL/GenBank/DDBJ databases">
        <title>Minimal conservation of predation-associated metabolite biosynthetic gene clusters underscores biosynthetic potential of Myxococcota including descriptions for ten novel species: Archangium lansinium sp. nov., Myxococcus landrumus sp. nov., Nannocystis bai.</title>
        <authorList>
            <person name="Ahearne A."/>
            <person name="Stevens C."/>
            <person name="Dowd S."/>
        </authorList>
    </citation>
    <scope>NUCLEOTIDE SEQUENCE</scope>
    <source>
        <strain evidence="2">Fl3</strain>
    </source>
</reference>
<dbReference type="RefSeq" id="WP_269034801.1">
    <property type="nucleotide sequence ID" value="NZ_CP114040.1"/>
</dbReference>
<evidence type="ECO:0000256" key="1">
    <source>
        <dbReference type="SAM" id="SignalP"/>
    </source>
</evidence>
<protein>
    <submittedName>
        <fullName evidence="2">Uncharacterized protein</fullName>
    </submittedName>
</protein>
<feature type="signal peptide" evidence="1">
    <location>
        <begin position="1"/>
        <end position="21"/>
    </location>
</feature>
<feature type="chain" id="PRO_5045465723" evidence="1">
    <location>
        <begin position="22"/>
        <end position="470"/>
    </location>
</feature>
<keyword evidence="3" id="KW-1185">Reference proteome</keyword>
<keyword evidence="1" id="KW-0732">Signal</keyword>
<gene>
    <name evidence="2" type="ORF">O0S08_40255</name>
</gene>
<organism evidence="2 3">
    <name type="scientific">Nannocystis punicea</name>
    <dbReference type="NCBI Taxonomy" id="2995304"/>
    <lineage>
        <taxon>Bacteria</taxon>
        <taxon>Pseudomonadati</taxon>
        <taxon>Myxococcota</taxon>
        <taxon>Polyangia</taxon>
        <taxon>Nannocystales</taxon>
        <taxon>Nannocystaceae</taxon>
        <taxon>Nannocystis</taxon>
    </lineage>
</organism>
<evidence type="ECO:0000313" key="2">
    <source>
        <dbReference type="EMBL" id="WAS92453.1"/>
    </source>
</evidence>
<dbReference type="EMBL" id="CP114040">
    <property type="protein sequence ID" value="WAS92453.1"/>
    <property type="molecule type" value="Genomic_DNA"/>
</dbReference>